<reference evidence="2" key="1">
    <citation type="submission" date="2023-06" db="EMBL/GenBank/DDBJ databases">
        <title>Male Hemibagrus guttatus genome.</title>
        <authorList>
            <person name="Bian C."/>
        </authorList>
    </citation>
    <scope>NUCLEOTIDE SEQUENCE</scope>
    <source>
        <strain evidence="2">Male_cb2023</strain>
        <tissue evidence="2">Muscle</tissue>
    </source>
</reference>
<organism evidence="2 3">
    <name type="scientific">Hemibagrus guttatus</name>
    <dbReference type="NCBI Taxonomy" id="175788"/>
    <lineage>
        <taxon>Eukaryota</taxon>
        <taxon>Metazoa</taxon>
        <taxon>Chordata</taxon>
        <taxon>Craniata</taxon>
        <taxon>Vertebrata</taxon>
        <taxon>Euteleostomi</taxon>
        <taxon>Actinopterygii</taxon>
        <taxon>Neopterygii</taxon>
        <taxon>Teleostei</taxon>
        <taxon>Ostariophysi</taxon>
        <taxon>Siluriformes</taxon>
        <taxon>Bagridae</taxon>
        <taxon>Hemibagrus</taxon>
    </lineage>
</organism>
<comment type="caution">
    <text evidence="2">The sequence shown here is derived from an EMBL/GenBank/DDBJ whole genome shotgun (WGS) entry which is preliminary data.</text>
</comment>
<keyword evidence="3" id="KW-1185">Reference proteome</keyword>
<evidence type="ECO:0000313" key="2">
    <source>
        <dbReference type="EMBL" id="KAK3510854.1"/>
    </source>
</evidence>
<feature type="compositionally biased region" description="Basic and acidic residues" evidence="1">
    <location>
        <begin position="79"/>
        <end position="91"/>
    </location>
</feature>
<protein>
    <submittedName>
        <fullName evidence="2">Uncharacterized protein</fullName>
    </submittedName>
</protein>
<dbReference type="AlphaFoldDB" id="A0AAE0UKX2"/>
<feature type="compositionally biased region" description="Basic and acidic residues" evidence="1">
    <location>
        <begin position="36"/>
        <end position="45"/>
    </location>
</feature>
<dbReference type="Proteomes" id="UP001274896">
    <property type="component" value="Unassembled WGS sequence"/>
</dbReference>
<name>A0AAE0UKX2_9TELE</name>
<feature type="compositionally biased region" description="Basic and acidic residues" evidence="1">
    <location>
        <begin position="100"/>
        <end position="110"/>
    </location>
</feature>
<accession>A0AAE0UKX2</accession>
<feature type="region of interest" description="Disordered" evidence="1">
    <location>
        <begin position="22"/>
        <end position="168"/>
    </location>
</feature>
<feature type="compositionally biased region" description="Polar residues" evidence="1">
    <location>
        <begin position="150"/>
        <end position="168"/>
    </location>
</feature>
<proteinExistence type="predicted"/>
<evidence type="ECO:0000313" key="3">
    <source>
        <dbReference type="Proteomes" id="UP001274896"/>
    </source>
</evidence>
<dbReference type="EMBL" id="JAUCMX010000025">
    <property type="protein sequence ID" value="KAK3510854.1"/>
    <property type="molecule type" value="Genomic_DNA"/>
</dbReference>
<evidence type="ECO:0000256" key="1">
    <source>
        <dbReference type="SAM" id="MobiDB-lite"/>
    </source>
</evidence>
<gene>
    <name evidence="2" type="ORF">QTP70_022798</name>
</gene>
<feature type="compositionally biased region" description="Low complexity" evidence="1">
    <location>
        <begin position="58"/>
        <end position="67"/>
    </location>
</feature>
<sequence length="168" mass="18391">MEKQICDLQVKQAQLRQQKAVLESSRTDAHLSQAQRTKDAARPDFVHSGAGVTRSLDAAAAEDASQAPGKDLSPSTATHLRDLGVRRGDHWRLHRPAHPYRYDPEEEHRSCGPPCWHEQHQAEAGGDPEEGLQEPGLEGSTVLVACTQADLEQQSSQTTSPGHYTPSD</sequence>
<feature type="non-terminal residue" evidence="2">
    <location>
        <position position="168"/>
    </location>
</feature>